<sequence>MFDKDRLLKNINILIKERGLKIGELETSVGVSTGYLSRLHRAETNVIPGIDFVSNIADALDVSIDALINSEFDRPNDNTMYMANFLKELISDTNQLVYDWELSISTEATDNAYGTGVTSELKGNKIPSDYNSESTYFNYRSRFNPGANLVFDGKHYFTEIDGMGVILLFAAEDPKNRIGGNVFELYSLDYYKNMLIPICSTLDNDGVVDASLKDLYASVLARDKDLKISNDAKELIEKYLKKKSHDQ</sequence>
<dbReference type="SMART" id="SM00530">
    <property type="entry name" value="HTH_XRE"/>
    <property type="match status" value="1"/>
</dbReference>
<dbReference type="RefSeq" id="WP_262069764.1">
    <property type="nucleotide sequence ID" value="NZ_JAMXOC010000019.1"/>
</dbReference>
<evidence type="ECO:0000259" key="1">
    <source>
        <dbReference type="PROSITE" id="PS50943"/>
    </source>
</evidence>
<dbReference type="CDD" id="cd00093">
    <property type="entry name" value="HTH_XRE"/>
    <property type="match status" value="1"/>
</dbReference>
<keyword evidence="3" id="KW-1185">Reference proteome</keyword>
<dbReference type="PROSITE" id="PS50943">
    <property type="entry name" value="HTH_CROC1"/>
    <property type="match status" value="1"/>
</dbReference>
<organism evidence="2 3">
    <name type="scientific">Ohessyouella blattaphilus</name>
    <dbReference type="NCBI Taxonomy" id="2949333"/>
    <lineage>
        <taxon>Bacteria</taxon>
        <taxon>Bacillati</taxon>
        <taxon>Bacillota</taxon>
        <taxon>Clostridia</taxon>
        <taxon>Lachnospirales</taxon>
        <taxon>Lachnospiraceae</taxon>
        <taxon>Ohessyouella</taxon>
    </lineage>
</organism>
<comment type="caution">
    <text evidence="2">The sequence shown here is derived from an EMBL/GenBank/DDBJ whole genome shotgun (WGS) entry which is preliminary data.</text>
</comment>
<gene>
    <name evidence="2" type="ORF">NK118_11545</name>
</gene>
<dbReference type="Gene3D" id="1.10.260.40">
    <property type="entry name" value="lambda repressor-like DNA-binding domains"/>
    <property type="match status" value="1"/>
</dbReference>
<dbReference type="InterPro" id="IPR010982">
    <property type="entry name" value="Lambda_DNA-bd_dom_sf"/>
</dbReference>
<dbReference type="SUPFAM" id="SSF47413">
    <property type="entry name" value="lambda repressor-like DNA-binding domains"/>
    <property type="match status" value="1"/>
</dbReference>
<dbReference type="EMBL" id="JAMZFV010000019">
    <property type="protein sequence ID" value="MCP1110883.1"/>
    <property type="molecule type" value="Genomic_DNA"/>
</dbReference>
<evidence type="ECO:0000313" key="2">
    <source>
        <dbReference type="EMBL" id="MCP1110883.1"/>
    </source>
</evidence>
<feature type="domain" description="HTH cro/C1-type" evidence="1">
    <location>
        <begin position="11"/>
        <end position="67"/>
    </location>
</feature>
<protein>
    <submittedName>
        <fullName evidence="2">Helix-turn-helix domain-containing protein</fullName>
    </submittedName>
</protein>
<name>A0ABT1EJL1_9FIRM</name>
<dbReference type="Proteomes" id="UP001523565">
    <property type="component" value="Unassembled WGS sequence"/>
</dbReference>
<evidence type="ECO:0000313" key="3">
    <source>
        <dbReference type="Proteomes" id="UP001523565"/>
    </source>
</evidence>
<dbReference type="InterPro" id="IPR001387">
    <property type="entry name" value="Cro/C1-type_HTH"/>
</dbReference>
<proteinExistence type="predicted"/>
<accession>A0ABT1EJL1</accession>
<reference evidence="2 3" key="1">
    <citation type="journal article" date="2022" name="Genome Biol. Evol.">
        <title>Host diet, physiology and behaviors set the stage for Lachnospiraceae cladogenesis.</title>
        <authorList>
            <person name="Vera-Ponce De Leon A."/>
            <person name="Schneider M."/>
            <person name="Jahnes B.C."/>
            <person name="Sadowski V."/>
            <person name="Camuy-Velez L.A."/>
            <person name="Duan J."/>
            <person name="Sabree Z.L."/>
        </authorList>
    </citation>
    <scope>NUCLEOTIDE SEQUENCE [LARGE SCALE GENOMIC DNA]</scope>
    <source>
        <strain evidence="2 3">PAL227</strain>
    </source>
</reference>